<dbReference type="Proteomes" id="UP000249061">
    <property type="component" value="Unassembled WGS sequence"/>
</dbReference>
<evidence type="ECO:0000256" key="3">
    <source>
        <dbReference type="ARBA" id="ARBA00048741"/>
    </source>
</evidence>
<dbReference type="Gene3D" id="3.40.50.620">
    <property type="entry name" value="HUPs"/>
    <property type="match status" value="1"/>
</dbReference>
<dbReference type="GO" id="GO:0006529">
    <property type="term" value="P:asparagine biosynthetic process"/>
    <property type="evidence" value="ECO:0007669"/>
    <property type="project" value="InterPro"/>
</dbReference>
<evidence type="ECO:0000313" key="6">
    <source>
        <dbReference type="Proteomes" id="UP000249061"/>
    </source>
</evidence>
<evidence type="ECO:0000259" key="4">
    <source>
        <dbReference type="Pfam" id="PF00733"/>
    </source>
</evidence>
<evidence type="ECO:0000256" key="2">
    <source>
        <dbReference type="ARBA" id="ARBA00012737"/>
    </source>
</evidence>
<evidence type="ECO:0000256" key="1">
    <source>
        <dbReference type="ARBA" id="ARBA00005187"/>
    </source>
</evidence>
<name>A0A2W5VV00_9BACT</name>
<dbReference type="SUPFAM" id="SSF52402">
    <property type="entry name" value="Adenine nucleotide alpha hydrolases-like"/>
    <property type="match status" value="1"/>
</dbReference>
<sequence>MDGALDTQRTAAIIDTAKYRIRRSFYDRQSGRVYARLADIPRALEPSPEAIRVFLRIGYVPGTATLFRDVDCLPGGCRIEIGAGGWKVSSRSQSPAPRRETNRSAALAEAARLFVSAVHRSIQAGQRPLVPLSGGMDSRAILAALLEALPGHEIETYTHGTFGANDFELGNLVARHAGTRHVAIDLDQLPFTENALRAAAIWSDANTDLAQPAVWHRIAAIFGTQTPQWTGFTGDGLGGSHFRGPGHDDAGAVKAYLDEESVYYDWYDRALPWTEEAKLVATETAYDRSLSRHEAVWFDNHVERYTSHHIFMNEFTSVNPFMDDAFADFMLSLPPEWRDGKHFFDELVRGRFPKLFSLPTKGAGWHAGGVRQLAWRAQTAARKAAWRVAPGFVHHPMMSYLDFGHALRHRDDVRSLAEALLTTLAQRSIIDGAEVRRRWAEHRAGKHDHRYMLTLLMSLEVALRVFSDQSEPRRVPS</sequence>
<evidence type="ECO:0000313" key="5">
    <source>
        <dbReference type="EMBL" id="PZR14411.1"/>
    </source>
</evidence>
<gene>
    <name evidence="5" type="ORF">DI536_10140</name>
</gene>
<dbReference type="EMBL" id="QFQP01000007">
    <property type="protein sequence ID" value="PZR14411.1"/>
    <property type="molecule type" value="Genomic_DNA"/>
</dbReference>
<proteinExistence type="predicted"/>
<comment type="catalytic activity">
    <reaction evidence="3">
        <text>L-aspartate + L-glutamine + ATP + H2O = L-asparagine + L-glutamate + AMP + diphosphate + H(+)</text>
        <dbReference type="Rhea" id="RHEA:12228"/>
        <dbReference type="ChEBI" id="CHEBI:15377"/>
        <dbReference type="ChEBI" id="CHEBI:15378"/>
        <dbReference type="ChEBI" id="CHEBI:29985"/>
        <dbReference type="ChEBI" id="CHEBI:29991"/>
        <dbReference type="ChEBI" id="CHEBI:30616"/>
        <dbReference type="ChEBI" id="CHEBI:33019"/>
        <dbReference type="ChEBI" id="CHEBI:58048"/>
        <dbReference type="ChEBI" id="CHEBI:58359"/>
        <dbReference type="ChEBI" id="CHEBI:456215"/>
        <dbReference type="EC" id="6.3.5.4"/>
    </reaction>
</comment>
<feature type="domain" description="Asparagine synthetase" evidence="4">
    <location>
        <begin position="111"/>
        <end position="462"/>
    </location>
</feature>
<comment type="caution">
    <text evidence="5">The sequence shown here is derived from an EMBL/GenBank/DDBJ whole genome shotgun (WGS) entry which is preliminary data.</text>
</comment>
<protein>
    <recommendedName>
        <fullName evidence="2">asparagine synthase (glutamine-hydrolyzing)</fullName>
        <ecNumber evidence="2">6.3.5.4</ecNumber>
    </recommendedName>
</protein>
<reference evidence="5 6" key="1">
    <citation type="submission" date="2017-08" db="EMBL/GenBank/DDBJ databases">
        <title>Infants hospitalized years apart are colonized by the same room-sourced microbial strains.</title>
        <authorList>
            <person name="Brooks B."/>
            <person name="Olm M.R."/>
            <person name="Firek B.A."/>
            <person name="Baker R."/>
            <person name="Thomas B.C."/>
            <person name="Morowitz M.J."/>
            <person name="Banfield J.F."/>
        </authorList>
    </citation>
    <scope>NUCLEOTIDE SEQUENCE [LARGE SCALE GENOMIC DNA]</scope>
    <source>
        <strain evidence="5">S2_003_000_R2_14</strain>
    </source>
</reference>
<dbReference type="PANTHER" id="PTHR43284">
    <property type="entry name" value="ASPARAGINE SYNTHETASE (GLUTAMINE-HYDROLYZING)"/>
    <property type="match status" value="1"/>
</dbReference>
<dbReference type="PANTHER" id="PTHR43284:SF1">
    <property type="entry name" value="ASPARAGINE SYNTHETASE"/>
    <property type="match status" value="1"/>
</dbReference>
<organism evidence="5 6">
    <name type="scientific">Archangium gephyra</name>
    <dbReference type="NCBI Taxonomy" id="48"/>
    <lineage>
        <taxon>Bacteria</taxon>
        <taxon>Pseudomonadati</taxon>
        <taxon>Myxococcota</taxon>
        <taxon>Myxococcia</taxon>
        <taxon>Myxococcales</taxon>
        <taxon>Cystobacterineae</taxon>
        <taxon>Archangiaceae</taxon>
        <taxon>Archangium</taxon>
    </lineage>
</organism>
<dbReference type="InterPro" id="IPR014729">
    <property type="entry name" value="Rossmann-like_a/b/a_fold"/>
</dbReference>
<dbReference type="GO" id="GO:0004066">
    <property type="term" value="F:asparagine synthase (glutamine-hydrolyzing) activity"/>
    <property type="evidence" value="ECO:0007669"/>
    <property type="project" value="UniProtKB-EC"/>
</dbReference>
<dbReference type="AlphaFoldDB" id="A0A2W5VV00"/>
<dbReference type="InterPro" id="IPR051786">
    <property type="entry name" value="ASN_synthetase/amidase"/>
</dbReference>
<accession>A0A2W5VV00</accession>
<dbReference type="Pfam" id="PF00733">
    <property type="entry name" value="Asn_synthase"/>
    <property type="match status" value="1"/>
</dbReference>
<comment type="pathway">
    <text evidence="1">Amino-acid biosynthesis; L-asparagine biosynthesis; L-asparagine from L-aspartate (L-Gln route): step 1/1.</text>
</comment>
<dbReference type="InterPro" id="IPR001962">
    <property type="entry name" value="Asn_synthase"/>
</dbReference>
<dbReference type="EC" id="6.3.5.4" evidence="2"/>